<feature type="transmembrane region" description="Helical" evidence="6">
    <location>
        <begin position="169"/>
        <end position="191"/>
    </location>
</feature>
<dbReference type="CDD" id="cd07440">
    <property type="entry name" value="RGS"/>
    <property type="match status" value="1"/>
</dbReference>
<evidence type="ECO:0000313" key="9">
    <source>
        <dbReference type="EMBL" id="KAF7113857.1"/>
    </source>
</evidence>
<keyword evidence="4 6" id="KW-0472">Membrane</keyword>
<protein>
    <recommendedName>
        <fullName evidence="11">VOC domain-containing protein</fullName>
    </recommendedName>
</protein>
<keyword evidence="3 6" id="KW-1133">Transmembrane helix</keyword>
<dbReference type="GO" id="GO:0016020">
    <property type="term" value="C:membrane"/>
    <property type="evidence" value="ECO:0007669"/>
    <property type="project" value="UniProtKB-SubCell"/>
</dbReference>
<dbReference type="InterPro" id="IPR049326">
    <property type="entry name" value="Rhodopsin_dom_fungi"/>
</dbReference>
<dbReference type="InterPro" id="IPR044926">
    <property type="entry name" value="RGS_subdomain_2"/>
</dbReference>
<keyword evidence="2 6" id="KW-0812">Transmembrane</keyword>
<dbReference type="PROSITE" id="PS51819">
    <property type="entry name" value="VOC"/>
    <property type="match status" value="1"/>
</dbReference>
<proteinExistence type="inferred from homology"/>
<comment type="similarity">
    <text evidence="5">Belongs to the SAT4 family.</text>
</comment>
<dbReference type="CDD" id="cd07262">
    <property type="entry name" value="VOC_like"/>
    <property type="match status" value="1"/>
</dbReference>
<dbReference type="PANTHER" id="PTHR33048">
    <property type="entry name" value="PTH11-LIKE INTEGRAL MEMBRANE PROTEIN (AFU_ORTHOLOGUE AFUA_5G11245)"/>
    <property type="match status" value="1"/>
</dbReference>
<feature type="transmembrane region" description="Helical" evidence="6">
    <location>
        <begin position="299"/>
        <end position="320"/>
    </location>
</feature>
<comment type="caution">
    <text evidence="9">The sequence shown here is derived from an EMBL/GenBank/DDBJ whole genome shotgun (WGS) entry which is preliminary data.</text>
</comment>
<evidence type="ECO:0000256" key="3">
    <source>
        <dbReference type="ARBA" id="ARBA00022989"/>
    </source>
</evidence>
<dbReference type="SMART" id="SM00315">
    <property type="entry name" value="RGS"/>
    <property type="match status" value="1"/>
</dbReference>
<feature type="domain" description="RGS" evidence="7">
    <location>
        <begin position="492"/>
        <end position="605"/>
    </location>
</feature>
<sequence>MSSTIDHVGIYAPKDQFESIIDWYKKALAPLNYKEIMRFPGAVGLGSEHPDFWISETDEQCRGVHYAFVAPDHATVDAFHQAALEAGGKCNGAPGIRSEYHPKYYGAFVLDPLGNNVEVISFRNPGIACKASSSRHSAPFLHFATAPDHAGYPTSLPGLTTMVSGRSEAIAVVTAVFLGLALIMGSVRCFVRFRLTHAAGCDDYMMVAAMFFNIGFGTCTIVGATFGMGKKLVYFEDRPQDFRKAMLVGDMNLQSKLSADRPQCFWLGQLFYVVTSVIVRLSIAVTLLRLTVDILHRSILYAATVLSVVAGTIFFFFSIFQCTPVDYYWNQMTEEGYCMDMDSRLGIVYMYSAAAAVCDFTIGLLPVFMIGRLKMDRHTKMAVIGILSIGCVASTAVIVRMPFLQLSKSPEFLCFNMVEYRDWDGDHSGEFNDRATLSAGYRILTFRLVARVLDQLNEQIRIIQWSSVYHLQPRLDDILNDVAPFPYTLGAFIAFLSEHQCLETVEFLLETERYRRIYHWLEHKSQTRDDSIRKSHLSGLWNRLINQYIRPHSKREINIPSNIRQELMQHFHNQEDDPPPPELLDRAVTNVKELLRGSILIPFLRRSSATARVQPLSMPCLNDCLPGSETSAPCIADDIRVNRCPREDYPWVREDSSRRYGFYGEGTSSSSDDEGEYVVVQLCLLHRNDRMYKTLLSRGVVGRVARVRGRFQTGLPRAVGKPAAGERGSKRGW</sequence>
<dbReference type="OrthoDB" id="3897607at2759"/>
<keyword evidence="10" id="KW-1185">Reference proteome</keyword>
<feature type="domain" description="VOC" evidence="8">
    <location>
        <begin position="4"/>
        <end position="122"/>
    </location>
</feature>
<dbReference type="PROSITE" id="PS50132">
    <property type="entry name" value="RGS"/>
    <property type="match status" value="1"/>
</dbReference>
<dbReference type="Pfam" id="PF20684">
    <property type="entry name" value="Fung_rhodopsin"/>
    <property type="match status" value="1"/>
</dbReference>
<feature type="transmembrane region" description="Helical" evidence="6">
    <location>
        <begin position="203"/>
        <end position="226"/>
    </location>
</feature>
<evidence type="ECO:0008006" key="11">
    <source>
        <dbReference type="Google" id="ProtNLM"/>
    </source>
</evidence>
<dbReference type="SUPFAM" id="SSF48097">
    <property type="entry name" value="Regulator of G-protein signaling, RGS"/>
    <property type="match status" value="1"/>
</dbReference>
<feature type="transmembrane region" description="Helical" evidence="6">
    <location>
        <begin position="349"/>
        <end position="370"/>
    </location>
</feature>
<evidence type="ECO:0000256" key="6">
    <source>
        <dbReference type="SAM" id="Phobius"/>
    </source>
</evidence>
<dbReference type="InterPro" id="IPR052337">
    <property type="entry name" value="SAT4-like"/>
</dbReference>
<evidence type="ECO:0000256" key="5">
    <source>
        <dbReference type="ARBA" id="ARBA00038359"/>
    </source>
</evidence>
<dbReference type="Gene3D" id="3.10.180.10">
    <property type="entry name" value="2,3-Dihydroxybiphenyl 1,2-Dioxygenase, domain 1"/>
    <property type="match status" value="1"/>
</dbReference>
<dbReference type="Proteomes" id="UP000630445">
    <property type="component" value="Unassembled WGS sequence"/>
</dbReference>
<dbReference type="InterPro" id="IPR037523">
    <property type="entry name" value="VOC_core"/>
</dbReference>
<dbReference type="InterPro" id="IPR016137">
    <property type="entry name" value="RGS"/>
</dbReference>
<feature type="transmembrane region" description="Helical" evidence="6">
    <location>
        <begin position="382"/>
        <end position="403"/>
    </location>
</feature>
<dbReference type="Pfam" id="PF00615">
    <property type="entry name" value="RGS"/>
    <property type="match status" value="1"/>
</dbReference>
<dbReference type="InterPro" id="IPR036305">
    <property type="entry name" value="RGS_sf"/>
</dbReference>
<accession>A0A8H6P199</accession>
<dbReference type="PANTHER" id="PTHR33048:SF140">
    <property type="entry name" value="ATPASE, PUTATIVE (EUROFUNG)-RELATED"/>
    <property type="match status" value="1"/>
</dbReference>
<organism evidence="9 10">
    <name type="scientific">Aspergillus hiratsukae</name>
    <dbReference type="NCBI Taxonomy" id="1194566"/>
    <lineage>
        <taxon>Eukaryota</taxon>
        <taxon>Fungi</taxon>
        <taxon>Dikarya</taxon>
        <taxon>Ascomycota</taxon>
        <taxon>Pezizomycotina</taxon>
        <taxon>Eurotiomycetes</taxon>
        <taxon>Eurotiomycetidae</taxon>
        <taxon>Eurotiales</taxon>
        <taxon>Aspergillaceae</taxon>
        <taxon>Aspergillus</taxon>
        <taxon>Aspergillus subgen. Fumigati</taxon>
    </lineage>
</organism>
<feature type="transmembrane region" description="Helical" evidence="6">
    <location>
        <begin position="270"/>
        <end position="292"/>
    </location>
</feature>
<evidence type="ECO:0000313" key="10">
    <source>
        <dbReference type="Proteomes" id="UP000630445"/>
    </source>
</evidence>
<evidence type="ECO:0000256" key="2">
    <source>
        <dbReference type="ARBA" id="ARBA00022692"/>
    </source>
</evidence>
<evidence type="ECO:0000256" key="1">
    <source>
        <dbReference type="ARBA" id="ARBA00004141"/>
    </source>
</evidence>
<reference evidence="9" key="1">
    <citation type="submission" date="2020-06" db="EMBL/GenBank/DDBJ databases">
        <title>Draft genome sequences of strains closely related to Aspergillus parafelis and Aspergillus hiratsukae.</title>
        <authorList>
            <person name="Dos Santos R.A.C."/>
            <person name="Rivero-Menendez O."/>
            <person name="Steenwyk J.L."/>
            <person name="Mead M.E."/>
            <person name="Goldman G.H."/>
            <person name="Alastruey-Izquierdo A."/>
            <person name="Rokas A."/>
        </authorList>
    </citation>
    <scope>NUCLEOTIDE SEQUENCE</scope>
    <source>
        <strain evidence="9">CNM-CM5793</strain>
    </source>
</reference>
<dbReference type="Gene3D" id="1.10.167.10">
    <property type="entry name" value="Regulator of G-protein Signalling 4, domain 2"/>
    <property type="match status" value="1"/>
</dbReference>
<dbReference type="SUPFAM" id="SSF54593">
    <property type="entry name" value="Glyoxalase/Bleomycin resistance protein/Dihydroxybiphenyl dioxygenase"/>
    <property type="match status" value="1"/>
</dbReference>
<name>A0A8H6P199_9EURO</name>
<evidence type="ECO:0000259" key="8">
    <source>
        <dbReference type="PROSITE" id="PS51819"/>
    </source>
</evidence>
<dbReference type="EMBL" id="JACBAD010002129">
    <property type="protein sequence ID" value="KAF7113857.1"/>
    <property type="molecule type" value="Genomic_DNA"/>
</dbReference>
<evidence type="ECO:0000256" key="4">
    <source>
        <dbReference type="ARBA" id="ARBA00023136"/>
    </source>
</evidence>
<dbReference type="InterPro" id="IPR029068">
    <property type="entry name" value="Glyas_Bleomycin-R_OHBP_Dase"/>
</dbReference>
<comment type="subcellular location">
    <subcellularLocation>
        <location evidence="1">Membrane</location>
        <topology evidence="1">Multi-pass membrane protein</topology>
    </subcellularLocation>
</comment>
<evidence type="ECO:0000259" key="7">
    <source>
        <dbReference type="PROSITE" id="PS50132"/>
    </source>
</evidence>
<gene>
    <name evidence="9" type="ORF">CNMCM5793_004912</name>
</gene>
<dbReference type="AlphaFoldDB" id="A0A8H6P199"/>